<evidence type="ECO:0000256" key="6">
    <source>
        <dbReference type="ARBA" id="ARBA00022692"/>
    </source>
</evidence>
<dbReference type="OrthoDB" id="6692864at2759"/>
<dbReference type="GO" id="GO:0020037">
    <property type="term" value="F:heme binding"/>
    <property type="evidence" value="ECO:0007669"/>
    <property type="project" value="InterPro"/>
</dbReference>
<evidence type="ECO:0000256" key="14">
    <source>
        <dbReference type="SAM" id="MobiDB-lite"/>
    </source>
</evidence>
<dbReference type="Gene3D" id="3.30.420.210">
    <property type="entry name" value="SEP domain"/>
    <property type="match status" value="1"/>
</dbReference>
<comment type="cofactor">
    <cofactor evidence="1 13">
        <name>heme</name>
        <dbReference type="ChEBI" id="CHEBI:30413"/>
    </cofactor>
</comment>
<dbReference type="AlphaFoldDB" id="A0A4U0VDE5"/>
<dbReference type="GO" id="GO:0016020">
    <property type="term" value="C:membrane"/>
    <property type="evidence" value="ECO:0007669"/>
    <property type="project" value="UniProtKB-SubCell"/>
</dbReference>
<dbReference type="PANTHER" id="PTHR24305:SF112">
    <property type="entry name" value="L-ORNITHINE-N5-MONOOXYGENASE (EUROFUNG)"/>
    <property type="match status" value="1"/>
</dbReference>
<comment type="caution">
    <text evidence="17">The sequence shown here is derived from an EMBL/GenBank/DDBJ whole genome shotgun (WGS) entry which is preliminary data.</text>
</comment>
<dbReference type="PRINTS" id="PR00385">
    <property type="entry name" value="P450"/>
</dbReference>
<keyword evidence="5 13" id="KW-0349">Heme</keyword>
<dbReference type="PRINTS" id="PR00463">
    <property type="entry name" value="EP450I"/>
</dbReference>
<dbReference type="Gene3D" id="3.10.20.90">
    <property type="entry name" value="Phosphatidylinositol 3-kinase Catalytic Subunit, Chain A, domain 1"/>
    <property type="match status" value="1"/>
</dbReference>
<keyword evidence="11" id="KW-0503">Monooxygenase</keyword>
<comment type="subcellular location">
    <subcellularLocation>
        <location evidence="2">Membrane</location>
    </subcellularLocation>
</comment>
<dbReference type="InterPro" id="IPR036396">
    <property type="entry name" value="Cyt_P450_sf"/>
</dbReference>
<feature type="domain" description="UBX" evidence="15">
    <location>
        <begin position="294"/>
        <end position="360"/>
    </location>
</feature>
<dbReference type="Gene3D" id="1.10.630.10">
    <property type="entry name" value="Cytochrome P450"/>
    <property type="match status" value="1"/>
</dbReference>
<dbReference type="GO" id="GO:0004497">
    <property type="term" value="F:monooxygenase activity"/>
    <property type="evidence" value="ECO:0007669"/>
    <property type="project" value="UniProtKB-KW"/>
</dbReference>
<evidence type="ECO:0000256" key="12">
    <source>
        <dbReference type="ARBA" id="ARBA00023136"/>
    </source>
</evidence>
<evidence type="ECO:0008006" key="19">
    <source>
        <dbReference type="Google" id="ProtNLM"/>
    </source>
</evidence>
<evidence type="ECO:0000259" key="16">
    <source>
        <dbReference type="PROSITE" id="PS51399"/>
    </source>
</evidence>
<dbReference type="Pfam" id="PF08059">
    <property type="entry name" value="SEP"/>
    <property type="match status" value="1"/>
</dbReference>
<comment type="similarity">
    <text evidence="4">Belongs to the cytochrome P450 family.</text>
</comment>
<dbReference type="SMART" id="SM00166">
    <property type="entry name" value="UBX"/>
    <property type="match status" value="1"/>
</dbReference>
<evidence type="ECO:0000256" key="5">
    <source>
        <dbReference type="ARBA" id="ARBA00022617"/>
    </source>
</evidence>
<evidence type="ECO:0000256" key="7">
    <source>
        <dbReference type="ARBA" id="ARBA00022723"/>
    </source>
</evidence>
<dbReference type="InterPro" id="IPR001012">
    <property type="entry name" value="UBX_dom"/>
</dbReference>
<evidence type="ECO:0000259" key="15">
    <source>
        <dbReference type="PROSITE" id="PS50033"/>
    </source>
</evidence>
<dbReference type="GO" id="GO:1902181">
    <property type="term" value="P:verruculogen biosynthetic process"/>
    <property type="evidence" value="ECO:0007669"/>
    <property type="project" value="UniProtKB-ARBA"/>
</dbReference>
<evidence type="ECO:0000256" key="1">
    <source>
        <dbReference type="ARBA" id="ARBA00001971"/>
    </source>
</evidence>
<dbReference type="SUPFAM" id="SSF102848">
    <property type="entry name" value="NSFL1 (p97 ATPase) cofactor p47, SEP domain"/>
    <property type="match status" value="1"/>
</dbReference>
<evidence type="ECO:0000313" key="17">
    <source>
        <dbReference type="EMBL" id="TKA46652.1"/>
    </source>
</evidence>
<gene>
    <name evidence="17" type="ORF">B0A54_02485</name>
</gene>
<dbReference type="GO" id="GO:0043161">
    <property type="term" value="P:proteasome-mediated ubiquitin-dependent protein catabolic process"/>
    <property type="evidence" value="ECO:0007669"/>
    <property type="project" value="UniProtKB-ARBA"/>
</dbReference>
<dbReference type="SUPFAM" id="SSF54236">
    <property type="entry name" value="Ubiquitin-like"/>
    <property type="match status" value="1"/>
</dbReference>
<evidence type="ECO:0000256" key="8">
    <source>
        <dbReference type="ARBA" id="ARBA00022989"/>
    </source>
</evidence>
<dbReference type="CDD" id="cd11061">
    <property type="entry name" value="CYP67-like"/>
    <property type="match status" value="1"/>
</dbReference>
<keyword evidence="8" id="KW-1133">Transmembrane helix</keyword>
<dbReference type="Pfam" id="PF00789">
    <property type="entry name" value="UBX"/>
    <property type="match status" value="1"/>
</dbReference>
<dbReference type="EMBL" id="NAJP01000008">
    <property type="protein sequence ID" value="TKA46652.1"/>
    <property type="molecule type" value="Genomic_DNA"/>
</dbReference>
<keyword evidence="9" id="KW-0560">Oxidoreductase</keyword>
<dbReference type="FunFam" id="3.30.420.210:FF:000002">
    <property type="entry name" value="UBX domain-containing protein 1"/>
    <property type="match status" value="1"/>
</dbReference>
<evidence type="ECO:0000256" key="3">
    <source>
        <dbReference type="ARBA" id="ARBA00004685"/>
    </source>
</evidence>
<keyword evidence="12" id="KW-0472">Membrane</keyword>
<dbReference type="GO" id="GO:0016705">
    <property type="term" value="F:oxidoreductase activity, acting on paired donors, with incorporation or reduction of molecular oxygen"/>
    <property type="evidence" value="ECO:0007669"/>
    <property type="project" value="InterPro"/>
</dbReference>
<dbReference type="InterPro" id="IPR012989">
    <property type="entry name" value="SEP_domain"/>
</dbReference>
<feature type="compositionally biased region" description="Low complexity" evidence="14">
    <location>
        <begin position="263"/>
        <end position="287"/>
    </location>
</feature>
<keyword evidence="10 13" id="KW-0408">Iron</keyword>
<feature type="region of interest" description="Disordered" evidence="14">
    <location>
        <begin position="1"/>
        <end position="175"/>
    </location>
</feature>
<dbReference type="Pfam" id="PF00067">
    <property type="entry name" value="p450"/>
    <property type="match status" value="1"/>
</dbReference>
<feature type="compositionally biased region" description="Acidic residues" evidence="14">
    <location>
        <begin position="1"/>
        <end position="11"/>
    </location>
</feature>
<sequence>MSTDWNVEEAADLYFAANDENTGGGDDELMESMEQPQQQSEQAQPQQAQASQSTRRPPGQRPKQMTMQDLQRGQDGDEDDEDDDKPRDLFAGGEKSGLAVQDPSKQSGPMDHFKNIMNQAKQNRSRPGGEEEAAPTGSANFRGPAQTLGGDDAPSRPAGEPVAAPSGRQSMPRVTRTLHLWADGVSIDDGPLFRFDDPANADMMAQINQGRAPLSLLNVQPDQEVDLNLTPHKEENYVKPKSQYKPFGGSGQRLGSPTPGPAPATSSSTTTTRQPAAVASASSASSSTEMPVDQEAPTVQLQIRLGDGTQLRSRFNTTHTVGDVYEFVNRASAASAQRSYSLMTTFPSKELSDKAQVLGEMADFKRGGVVKTSLTTFYGYTTRDALTAASSSVGLFLAGAYGSLLVYRIFLNPLNRLPGPWLARVSTFYWSCRLGKMDSYLQLQAMHKQYGPIVRIGSGDLSIIHPECIDLAYGPDAKAMKSSFYDQELPLRSMQTMRSKLEHGQRRKIWAPAFSDKALRAYKTKIDSYNDKYVRRVTESIGTPVNASNWFNLYSFDVMGSLAFGKDYHMLESGERPPALELLKDGLGVLAFYFPTWAFRLLLAIPGLAGAFHAFVKFCVDELDWRVKHAAEIDEKGGKDILSWLLKSYEGVEKPQADPILQADTRLIIIAGYEILRISDTTATTLSVIFFLLAQDPSQVQTLRNELRPLTEGRQWSDVDIRQAPHLNGAINEALRLYPPVSSAFPRLTAPEGMRIGDTWIPGNTTIRAPQYVMGRDEASYEDAEKFVPERWYSKPHMVKLKEAFAPFSVGPMGCIGKNLALTELRTLTARLVLEFDVRLAPGQENVIRMKDHITVDVGDIYLVFTKA</sequence>
<dbReference type="PROSITE" id="PS50033">
    <property type="entry name" value="UBX"/>
    <property type="match status" value="1"/>
</dbReference>
<evidence type="ECO:0000256" key="4">
    <source>
        <dbReference type="ARBA" id="ARBA00010617"/>
    </source>
</evidence>
<evidence type="ECO:0000256" key="10">
    <source>
        <dbReference type="ARBA" id="ARBA00023004"/>
    </source>
</evidence>
<keyword evidence="6" id="KW-0812">Transmembrane</keyword>
<dbReference type="InterPro" id="IPR050121">
    <property type="entry name" value="Cytochrome_P450_monoxygenase"/>
</dbReference>
<comment type="pathway">
    <text evidence="3">Mycotoxin biosynthesis.</text>
</comment>
<evidence type="ECO:0000256" key="11">
    <source>
        <dbReference type="ARBA" id="ARBA00023033"/>
    </source>
</evidence>
<dbReference type="GO" id="GO:0005506">
    <property type="term" value="F:iron ion binding"/>
    <property type="evidence" value="ECO:0007669"/>
    <property type="project" value="InterPro"/>
</dbReference>
<dbReference type="SMART" id="SM00553">
    <property type="entry name" value="SEP"/>
    <property type="match status" value="1"/>
</dbReference>
<dbReference type="SUPFAM" id="SSF48264">
    <property type="entry name" value="Cytochrome P450"/>
    <property type="match status" value="1"/>
</dbReference>
<protein>
    <recommendedName>
        <fullName evidence="19">UBX domain-containing protein</fullName>
    </recommendedName>
</protein>
<accession>A0A4U0VDE5</accession>
<dbReference type="InterPro" id="IPR036241">
    <property type="entry name" value="NSFL1C_SEP_dom_sf"/>
</dbReference>
<dbReference type="InterPro" id="IPR029071">
    <property type="entry name" value="Ubiquitin-like_domsf"/>
</dbReference>
<proteinExistence type="inferred from homology"/>
<name>A0A4U0VDE5_9PEZI</name>
<dbReference type="PROSITE" id="PS51399">
    <property type="entry name" value="SEP"/>
    <property type="match status" value="1"/>
</dbReference>
<evidence type="ECO:0000313" key="18">
    <source>
        <dbReference type="Proteomes" id="UP000310066"/>
    </source>
</evidence>
<evidence type="ECO:0000256" key="2">
    <source>
        <dbReference type="ARBA" id="ARBA00004370"/>
    </source>
</evidence>
<keyword evidence="7 13" id="KW-0479">Metal-binding</keyword>
<feature type="region of interest" description="Disordered" evidence="14">
    <location>
        <begin position="229"/>
        <end position="294"/>
    </location>
</feature>
<feature type="compositionally biased region" description="Low complexity" evidence="14">
    <location>
        <begin position="32"/>
        <end position="53"/>
    </location>
</feature>
<dbReference type="CDD" id="cd01770">
    <property type="entry name" value="UBX_UBXN2"/>
    <property type="match status" value="1"/>
</dbReference>
<reference evidence="17 18" key="1">
    <citation type="submission" date="2017-03" db="EMBL/GenBank/DDBJ databases">
        <title>Genomes of endolithic fungi from Antarctica.</title>
        <authorList>
            <person name="Coleine C."/>
            <person name="Masonjones S."/>
            <person name="Stajich J.E."/>
        </authorList>
    </citation>
    <scope>NUCLEOTIDE SEQUENCE [LARGE SCALE GENOMIC DNA]</scope>
    <source>
        <strain evidence="17 18">CCFEE 5311</strain>
    </source>
</reference>
<evidence type="ECO:0000256" key="13">
    <source>
        <dbReference type="PIRSR" id="PIRSR602401-1"/>
    </source>
</evidence>
<evidence type="ECO:0000256" key="9">
    <source>
        <dbReference type="ARBA" id="ARBA00023002"/>
    </source>
</evidence>
<organism evidence="17 18">
    <name type="scientific">Friedmanniomyces endolithicus</name>
    <dbReference type="NCBI Taxonomy" id="329885"/>
    <lineage>
        <taxon>Eukaryota</taxon>
        <taxon>Fungi</taxon>
        <taxon>Dikarya</taxon>
        <taxon>Ascomycota</taxon>
        <taxon>Pezizomycotina</taxon>
        <taxon>Dothideomycetes</taxon>
        <taxon>Dothideomycetidae</taxon>
        <taxon>Mycosphaerellales</taxon>
        <taxon>Teratosphaeriaceae</taxon>
        <taxon>Friedmanniomyces</taxon>
    </lineage>
</organism>
<feature type="domain" description="SEP" evidence="16">
    <location>
        <begin position="173"/>
        <end position="238"/>
    </location>
</feature>
<dbReference type="InterPro" id="IPR001128">
    <property type="entry name" value="Cyt_P450"/>
</dbReference>
<dbReference type="Proteomes" id="UP000310066">
    <property type="component" value="Unassembled WGS sequence"/>
</dbReference>
<feature type="binding site" description="axial binding residue" evidence="13">
    <location>
        <position position="815"/>
    </location>
    <ligand>
        <name>heme</name>
        <dbReference type="ChEBI" id="CHEBI:30413"/>
    </ligand>
    <ligandPart>
        <name>Fe</name>
        <dbReference type="ChEBI" id="CHEBI:18248"/>
    </ligandPart>
</feature>
<dbReference type="FunFam" id="1.10.630.10:FF:000063">
    <property type="entry name" value="Cytochrome P450 monooxygenase"/>
    <property type="match status" value="1"/>
</dbReference>
<dbReference type="InterPro" id="IPR002401">
    <property type="entry name" value="Cyt_P450_E_grp-I"/>
</dbReference>
<dbReference type="STRING" id="329885.A0A4U0VDE5"/>
<dbReference type="PANTHER" id="PTHR24305">
    <property type="entry name" value="CYTOCHROME P450"/>
    <property type="match status" value="1"/>
</dbReference>